<evidence type="ECO:0000313" key="2">
    <source>
        <dbReference type="Proteomes" id="UP001148737"/>
    </source>
</evidence>
<dbReference type="Proteomes" id="UP001148737">
    <property type="component" value="Unassembled WGS sequence"/>
</dbReference>
<proteinExistence type="predicted"/>
<accession>A0ACC1QWH9</accession>
<gene>
    <name evidence="1" type="ORF">NLG97_g4021</name>
</gene>
<comment type="caution">
    <text evidence="1">The sequence shown here is derived from an EMBL/GenBank/DDBJ whole genome shotgun (WGS) entry which is preliminary data.</text>
</comment>
<name>A0ACC1QWH9_9HYPO</name>
<evidence type="ECO:0000313" key="1">
    <source>
        <dbReference type="EMBL" id="KAJ3494528.1"/>
    </source>
</evidence>
<sequence length="109" mass="12018">MNALVMVTKAGVQSNKVIIGMPLYGHSFKMSQEGCWGANCHFEGLSSQAKPGRCTDTRGYVSNFELREIMASASDLQLHATSDGDIIVYDKTEWPGEEPQLWRHIGLGD</sequence>
<keyword evidence="2" id="KW-1185">Reference proteome</keyword>
<dbReference type="EMBL" id="JANAKD010000369">
    <property type="protein sequence ID" value="KAJ3494528.1"/>
    <property type="molecule type" value="Genomic_DNA"/>
</dbReference>
<organism evidence="1 2">
    <name type="scientific">Lecanicillium saksenae</name>
    <dbReference type="NCBI Taxonomy" id="468837"/>
    <lineage>
        <taxon>Eukaryota</taxon>
        <taxon>Fungi</taxon>
        <taxon>Dikarya</taxon>
        <taxon>Ascomycota</taxon>
        <taxon>Pezizomycotina</taxon>
        <taxon>Sordariomycetes</taxon>
        <taxon>Hypocreomycetidae</taxon>
        <taxon>Hypocreales</taxon>
        <taxon>Cordycipitaceae</taxon>
        <taxon>Lecanicillium</taxon>
    </lineage>
</organism>
<reference evidence="1" key="1">
    <citation type="submission" date="2022-07" db="EMBL/GenBank/DDBJ databases">
        <title>Genome Sequence of Lecanicillium saksenae.</title>
        <authorList>
            <person name="Buettner E."/>
        </authorList>
    </citation>
    <scope>NUCLEOTIDE SEQUENCE</scope>
    <source>
        <strain evidence="1">VT-O1</strain>
    </source>
</reference>
<protein>
    <submittedName>
        <fullName evidence="1">Uncharacterized protein</fullName>
    </submittedName>
</protein>